<sequence length="124" mass="14187">MQSEASLQENIDDQNKINEHFRNSIFDDVDDINQTSCTGLILIHINILGGREDSSTNETEQENNMFTPPYDELIAFDICQILLKRGASQGCHLMKSKKRKTDLKKRKIAERKTEKAEAYIVADL</sequence>
<dbReference type="Proteomes" id="UP000663824">
    <property type="component" value="Unassembled WGS sequence"/>
</dbReference>
<accession>A0A816QLZ1</accession>
<proteinExistence type="predicted"/>
<dbReference type="EMBL" id="CAJNRE010007232">
    <property type="protein sequence ID" value="CAF2063597.1"/>
    <property type="molecule type" value="Genomic_DNA"/>
</dbReference>
<organism evidence="1 2">
    <name type="scientific">Rotaria magnacalcarata</name>
    <dbReference type="NCBI Taxonomy" id="392030"/>
    <lineage>
        <taxon>Eukaryota</taxon>
        <taxon>Metazoa</taxon>
        <taxon>Spiralia</taxon>
        <taxon>Gnathifera</taxon>
        <taxon>Rotifera</taxon>
        <taxon>Eurotatoria</taxon>
        <taxon>Bdelloidea</taxon>
        <taxon>Philodinida</taxon>
        <taxon>Philodinidae</taxon>
        <taxon>Rotaria</taxon>
    </lineage>
</organism>
<comment type="caution">
    <text evidence="1">The sequence shown here is derived from an EMBL/GenBank/DDBJ whole genome shotgun (WGS) entry which is preliminary data.</text>
</comment>
<name>A0A816QLZ1_9BILA</name>
<gene>
    <name evidence="1" type="ORF">MBJ925_LOCUS15395</name>
</gene>
<protein>
    <submittedName>
        <fullName evidence="1">Uncharacterized protein</fullName>
    </submittedName>
</protein>
<dbReference type="AlphaFoldDB" id="A0A816QLZ1"/>
<evidence type="ECO:0000313" key="1">
    <source>
        <dbReference type="EMBL" id="CAF2063597.1"/>
    </source>
</evidence>
<reference evidence="1" key="1">
    <citation type="submission" date="2021-02" db="EMBL/GenBank/DDBJ databases">
        <authorList>
            <person name="Nowell W R."/>
        </authorList>
    </citation>
    <scope>NUCLEOTIDE SEQUENCE</scope>
</reference>
<evidence type="ECO:0000313" key="2">
    <source>
        <dbReference type="Proteomes" id="UP000663824"/>
    </source>
</evidence>